<dbReference type="Proteomes" id="UP000695022">
    <property type="component" value="Unplaced"/>
</dbReference>
<dbReference type="Pfam" id="PF10469">
    <property type="entry name" value="AKAP7_NLS"/>
    <property type="match status" value="1"/>
</dbReference>
<dbReference type="Gene3D" id="3.90.1140.10">
    <property type="entry name" value="Cyclic phosphodiesterase"/>
    <property type="match status" value="1"/>
</dbReference>
<dbReference type="RefSeq" id="XP_014662782.1">
    <property type="nucleotide sequence ID" value="XM_014807296.1"/>
</dbReference>
<dbReference type="Gene3D" id="3.30.1370.10">
    <property type="entry name" value="K Homology domain, type 1"/>
    <property type="match status" value="1"/>
</dbReference>
<dbReference type="Pfam" id="PF00013">
    <property type="entry name" value="KH_1"/>
    <property type="match status" value="1"/>
</dbReference>
<keyword evidence="1" id="KW-0694">RNA-binding</keyword>
<proteinExistence type="predicted"/>
<feature type="domain" description="K Homology" evidence="2">
    <location>
        <begin position="59"/>
        <end position="127"/>
    </location>
</feature>
<organism evidence="3 4">
    <name type="scientific">Priapulus caudatus</name>
    <name type="common">Priapulid worm</name>
    <dbReference type="NCBI Taxonomy" id="37621"/>
    <lineage>
        <taxon>Eukaryota</taxon>
        <taxon>Metazoa</taxon>
        <taxon>Ecdysozoa</taxon>
        <taxon>Scalidophora</taxon>
        <taxon>Priapulida</taxon>
        <taxon>Priapulimorpha</taxon>
        <taxon>Priapulimorphida</taxon>
        <taxon>Priapulidae</taxon>
        <taxon>Priapulus</taxon>
    </lineage>
</organism>
<dbReference type="InterPro" id="IPR036612">
    <property type="entry name" value="KH_dom_type_1_sf"/>
</dbReference>
<dbReference type="PROSITE" id="PS50084">
    <property type="entry name" value="KH_TYPE_1"/>
    <property type="match status" value="1"/>
</dbReference>
<accession>A0ABM1DS61</accession>
<gene>
    <name evidence="4" type="primary">LOC106805612</name>
</gene>
<dbReference type="CDD" id="cd22419">
    <property type="entry name" value="KH-I_ASCC1"/>
    <property type="match status" value="1"/>
</dbReference>
<dbReference type="InterPro" id="IPR009210">
    <property type="entry name" value="ASCC1"/>
</dbReference>
<dbReference type="InterPro" id="IPR019510">
    <property type="entry name" value="AKAP7-like_phosphoesterase"/>
</dbReference>
<dbReference type="PANTHER" id="PTHR13360:SF1">
    <property type="entry name" value="ACTIVATING SIGNAL COINTEGRATOR 1 COMPLEX SUBUNIT 1"/>
    <property type="match status" value="1"/>
</dbReference>
<dbReference type="SMART" id="SM00322">
    <property type="entry name" value="KH"/>
    <property type="match status" value="1"/>
</dbReference>
<evidence type="ECO:0000313" key="3">
    <source>
        <dbReference type="Proteomes" id="UP000695022"/>
    </source>
</evidence>
<name>A0ABM1DS61_PRICU</name>
<reference evidence="4" key="1">
    <citation type="submission" date="2025-08" db="UniProtKB">
        <authorList>
            <consortium name="RefSeq"/>
        </authorList>
    </citation>
    <scope>IDENTIFICATION</scope>
</reference>
<dbReference type="InterPro" id="IPR047538">
    <property type="entry name" value="KH-I_ASCC1"/>
</dbReference>
<dbReference type="InterPro" id="IPR004087">
    <property type="entry name" value="KH_dom"/>
</dbReference>
<dbReference type="InterPro" id="IPR009097">
    <property type="entry name" value="Cyclic_Pdiesterase"/>
</dbReference>
<evidence type="ECO:0000256" key="1">
    <source>
        <dbReference type="PROSITE-ProRule" id="PRU00117"/>
    </source>
</evidence>
<dbReference type="SUPFAM" id="SSF54791">
    <property type="entry name" value="Eukaryotic type KH-domain (KH-domain type I)"/>
    <property type="match status" value="1"/>
</dbReference>
<dbReference type="PIRSF" id="PIRSF027019">
    <property type="entry name" value="Euk_LigT"/>
    <property type="match status" value="1"/>
</dbReference>
<dbReference type="PANTHER" id="PTHR13360">
    <property type="entry name" value="ACTIVATING SIGNAL COINTEGRATOR 1 COMPLEX SUBUNIT 1"/>
    <property type="match status" value="1"/>
</dbReference>
<dbReference type="GeneID" id="106805612"/>
<dbReference type="SUPFAM" id="SSF55144">
    <property type="entry name" value="LigT-like"/>
    <property type="match status" value="1"/>
</dbReference>
<protein>
    <submittedName>
        <fullName evidence="4">Activating signal cointegrator 1 complex subunit 1-like</fullName>
    </submittedName>
</protein>
<evidence type="ECO:0000259" key="2">
    <source>
        <dbReference type="SMART" id="SM00322"/>
    </source>
</evidence>
<sequence>MDVLRPRLMWIEGRCYRVNVVDDSVSGSYRWDEEETSGWVTKDEEARGSDDADIEQTDTGYRTCLEVPSPYFKYLIGKKGETKKRLESETKTRITIPKSGEEGEILIVGAELHGVRSARTRIELLLLSVRMRQPFTHFISIPVARQHIKEALFGFRDEVLRRCDGDRGVNFSLFQDADKLHVTVSTLVLLSEAERQCAAHTLQQCCRQLADDAKHPLAVTLRGVEYMNDDPSAVDVLYARVEDASGRLQSLADGLVSSFADAGLTQRQREHEHVKLHVTVMNTIFRRDAEAEVTEGNARESFDARRLMQEFVDYEFGELVITELHISQRYTTASDGYYEATAVVPLSV</sequence>
<evidence type="ECO:0000313" key="4">
    <source>
        <dbReference type="RefSeq" id="XP_014662782.1"/>
    </source>
</evidence>
<dbReference type="InterPro" id="IPR004088">
    <property type="entry name" value="KH_dom_type_1"/>
</dbReference>
<keyword evidence="3" id="KW-1185">Reference proteome</keyword>